<dbReference type="EMBL" id="JACHGK010000012">
    <property type="protein sequence ID" value="MBB6446673.1"/>
    <property type="molecule type" value="Genomic_DNA"/>
</dbReference>
<dbReference type="RefSeq" id="WP_184527879.1">
    <property type="nucleotide sequence ID" value="NZ_JACHGK010000012.1"/>
</dbReference>
<evidence type="ECO:0000256" key="3">
    <source>
        <dbReference type="ARBA" id="ARBA00022448"/>
    </source>
</evidence>
<evidence type="ECO:0000256" key="2">
    <source>
        <dbReference type="ARBA" id="ARBA00007783"/>
    </source>
</evidence>
<dbReference type="AlphaFoldDB" id="A0A7X0HTS0"/>
<feature type="transmembrane region" description="Helical" evidence="8">
    <location>
        <begin position="12"/>
        <end position="33"/>
    </location>
</feature>
<evidence type="ECO:0000313" key="10">
    <source>
        <dbReference type="EMBL" id="MBB6446673.1"/>
    </source>
</evidence>
<evidence type="ECO:0000256" key="8">
    <source>
        <dbReference type="SAM" id="Phobius"/>
    </source>
</evidence>
<name>A0A7X0HTS0_9BACI</name>
<sequence>MIGILLAKCKMFVRHPWVFISMTVMSIGFALLLGSSHSENTIQVPVSAENEAIRQSKVGEKLSNSDIFILKWMSEKEMRDRIETGKAEAGVYLQKDHFQIVVGVDTPNLKMIQQTVREAYMETMQEELIKKAANAKTKDEKAEIHREMENLKDSPLFKIDKNSFKGAEAFVYDQRYHTLFGFTLFFVIYTIAYNVLSILIEKRDGLWDRIILSPVKKWEMYLGNFIFSFLSGYVQILIILIIFRFIMGEDFNGKLFEVCLLLLPYVFSIVALSILITAVVKNAQQFNGVLPIVAVSSAMIGGAYWPIEIVESKFLMVLSKINPVTYGMELLNGAVVYRYPFEDLLFPMSILFLMGVVMTGIGIHLMERRHV</sequence>
<keyword evidence="11" id="KW-1185">Reference proteome</keyword>
<dbReference type="GO" id="GO:0140359">
    <property type="term" value="F:ABC-type transporter activity"/>
    <property type="evidence" value="ECO:0007669"/>
    <property type="project" value="InterPro"/>
</dbReference>
<dbReference type="PANTHER" id="PTHR30294:SF29">
    <property type="entry name" value="MULTIDRUG ABC TRANSPORTER PERMEASE YBHS-RELATED"/>
    <property type="match status" value="1"/>
</dbReference>
<protein>
    <submittedName>
        <fullName evidence="10">ABC-2 type transport system permease protein</fullName>
    </submittedName>
</protein>
<keyword evidence="4" id="KW-1003">Cell membrane</keyword>
<dbReference type="InterPro" id="IPR047817">
    <property type="entry name" value="ABC2_TM_bact-type"/>
</dbReference>
<evidence type="ECO:0000259" key="9">
    <source>
        <dbReference type="PROSITE" id="PS51012"/>
    </source>
</evidence>
<evidence type="ECO:0000256" key="5">
    <source>
        <dbReference type="ARBA" id="ARBA00022692"/>
    </source>
</evidence>
<accession>A0A7X0HTS0</accession>
<keyword evidence="6 8" id="KW-1133">Transmembrane helix</keyword>
<reference evidence="10 11" key="1">
    <citation type="submission" date="2020-08" db="EMBL/GenBank/DDBJ databases">
        <title>Genomic Encyclopedia of Type Strains, Phase IV (KMG-IV): sequencing the most valuable type-strain genomes for metagenomic binning, comparative biology and taxonomic classification.</title>
        <authorList>
            <person name="Goeker M."/>
        </authorList>
    </citation>
    <scope>NUCLEOTIDE SEQUENCE [LARGE SCALE GENOMIC DNA]</scope>
    <source>
        <strain evidence="10 11">DSM 5391</strain>
    </source>
</reference>
<evidence type="ECO:0000256" key="7">
    <source>
        <dbReference type="ARBA" id="ARBA00023136"/>
    </source>
</evidence>
<evidence type="ECO:0000256" key="4">
    <source>
        <dbReference type="ARBA" id="ARBA00022475"/>
    </source>
</evidence>
<dbReference type="Proteomes" id="UP000531594">
    <property type="component" value="Unassembled WGS sequence"/>
</dbReference>
<dbReference type="Pfam" id="PF12698">
    <property type="entry name" value="ABC2_membrane_3"/>
    <property type="match status" value="1"/>
</dbReference>
<dbReference type="PANTHER" id="PTHR30294">
    <property type="entry name" value="MEMBRANE COMPONENT OF ABC TRANSPORTER YHHJ-RELATED"/>
    <property type="match status" value="1"/>
</dbReference>
<dbReference type="InterPro" id="IPR013525">
    <property type="entry name" value="ABC2_TM"/>
</dbReference>
<proteinExistence type="inferred from homology"/>
<feature type="transmembrane region" description="Helical" evidence="8">
    <location>
        <begin position="288"/>
        <end position="307"/>
    </location>
</feature>
<evidence type="ECO:0000313" key="11">
    <source>
        <dbReference type="Proteomes" id="UP000531594"/>
    </source>
</evidence>
<feature type="domain" description="ABC transmembrane type-2" evidence="9">
    <location>
        <begin position="141"/>
        <end position="369"/>
    </location>
</feature>
<gene>
    <name evidence="10" type="ORF">HNR53_003333</name>
</gene>
<dbReference type="GO" id="GO:0005886">
    <property type="term" value="C:plasma membrane"/>
    <property type="evidence" value="ECO:0007669"/>
    <property type="project" value="UniProtKB-SubCell"/>
</dbReference>
<keyword evidence="5 8" id="KW-0812">Transmembrane</keyword>
<organism evidence="10 11">
    <name type="scientific">Bacillus benzoevorans</name>
    <dbReference type="NCBI Taxonomy" id="1456"/>
    <lineage>
        <taxon>Bacteria</taxon>
        <taxon>Bacillati</taxon>
        <taxon>Bacillota</taxon>
        <taxon>Bacilli</taxon>
        <taxon>Bacillales</taxon>
        <taxon>Bacillaceae</taxon>
        <taxon>Bacillus</taxon>
    </lineage>
</organism>
<comment type="similarity">
    <text evidence="2">Belongs to the ABC-2 integral membrane protein family.</text>
</comment>
<evidence type="ECO:0000256" key="6">
    <source>
        <dbReference type="ARBA" id="ARBA00022989"/>
    </source>
</evidence>
<keyword evidence="3" id="KW-0813">Transport</keyword>
<feature type="transmembrane region" description="Helical" evidence="8">
    <location>
        <begin position="344"/>
        <end position="366"/>
    </location>
</feature>
<feature type="transmembrane region" description="Helical" evidence="8">
    <location>
        <begin position="179"/>
        <end position="200"/>
    </location>
</feature>
<feature type="transmembrane region" description="Helical" evidence="8">
    <location>
        <begin position="221"/>
        <end position="243"/>
    </location>
</feature>
<keyword evidence="7 8" id="KW-0472">Membrane</keyword>
<dbReference type="InterPro" id="IPR051449">
    <property type="entry name" value="ABC-2_transporter_component"/>
</dbReference>
<feature type="transmembrane region" description="Helical" evidence="8">
    <location>
        <begin position="255"/>
        <end position="276"/>
    </location>
</feature>
<evidence type="ECO:0000256" key="1">
    <source>
        <dbReference type="ARBA" id="ARBA00004651"/>
    </source>
</evidence>
<comment type="subcellular location">
    <subcellularLocation>
        <location evidence="1">Cell membrane</location>
        <topology evidence="1">Multi-pass membrane protein</topology>
    </subcellularLocation>
</comment>
<dbReference type="PROSITE" id="PS51012">
    <property type="entry name" value="ABC_TM2"/>
    <property type="match status" value="1"/>
</dbReference>
<comment type="caution">
    <text evidence="10">The sequence shown here is derived from an EMBL/GenBank/DDBJ whole genome shotgun (WGS) entry which is preliminary data.</text>
</comment>